<dbReference type="NCBIfam" id="TIGR00045">
    <property type="entry name" value="glycerate kinase"/>
    <property type="match status" value="1"/>
</dbReference>
<gene>
    <name evidence="4" type="ORF">CNMCM6805_009245</name>
</gene>
<dbReference type="GO" id="GO:0031388">
    <property type="term" value="P:organic acid phosphorylation"/>
    <property type="evidence" value="ECO:0007669"/>
    <property type="project" value="InterPro"/>
</dbReference>
<keyword evidence="5" id="KW-1185">Reference proteome</keyword>
<dbReference type="PANTHER" id="PTHR21599:SF0">
    <property type="entry name" value="GLYCERATE KINASE"/>
    <property type="match status" value="1"/>
</dbReference>
<organism evidence="4 5">
    <name type="scientific">Aspergillus fumigatiaffinis</name>
    <dbReference type="NCBI Taxonomy" id="340414"/>
    <lineage>
        <taxon>Eukaryota</taxon>
        <taxon>Fungi</taxon>
        <taxon>Dikarya</taxon>
        <taxon>Ascomycota</taxon>
        <taxon>Pezizomycotina</taxon>
        <taxon>Eurotiomycetes</taxon>
        <taxon>Eurotiomycetidae</taxon>
        <taxon>Eurotiales</taxon>
        <taxon>Aspergillaceae</taxon>
        <taxon>Aspergillus</taxon>
        <taxon>Aspergillus subgen. Fumigati</taxon>
    </lineage>
</organism>
<dbReference type="PIRSF" id="PIRSF006078">
    <property type="entry name" value="GlxK"/>
    <property type="match status" value="1"/>
</dbReference>
<name>A0A8H4HHS5_9EURO</name>
<evidence type="ECO:0000256" key="3">
    <source>
        <dbReference type="ARBA" id="ARBA00022777"/>
    </source>
</evidence>
<dbReference type="InterPro" id="IPR036129">
    <property type="entry name" value="Glycerate_kinase_sf"/>
</dbReference>
<evidence type="ECO:0008006" key="6">
    <source>
        <dbReference type="Google" id="ProtNLM"/>
    </source>
</evidence>
<keyword evidence="2" id="KW-0808">Transferase</keyword>
<dbReference type="PANTHER" id="PTHR21599">
    <property type="entry name" value="GLYCERATE KINASE"/>
    <property type="match status" value="1"/>
</dbReference>
<evidence type="ECO:0000313" key="4">
    <source>
        <dbReference type="EMBL" id="KAF4244243.1"/>
    </source>
</evidence>
<reference evidence="4" key="1">
    <citation type="journal article" date="2020" name="bioRxiv">
        <title>Genomic and phenotypic heterogeneity of clinical isolates of the human pathogens Aspergillus fumigatus, Aspergillus lentulus and Aspergillus fumigatiaffinis.</title>
        <authorList>
            <person name="dos Santos R.A.C."/>
            <person name="Steenwyk J.L."/>
            <person name="Rivero-Menendez O."/>
            <person name="Mead M.E."/>
            <person name="Silva L.P."/>
            <person name="Bastos R.W."/>
            <person name="Alastruey-Izquierdo A."/>
            <person name="Goldman G.H."/>
            <person name="Rokas A."/>
        </authorList>
    </citation>
    <scope>NUCLEOTIDE SEQUENCE</scope>
    <source>
        <strain evidence="4">CNM-CM6805</strain>
    </source>
</reference>
<dbReference type="SUPFAM" id="SSF110738">
    <property type="entry name" value="Glycerate kinase I"/>
    <property type="match status" value="1"/>
</dbReference>
<dbReference type="GO" id="GO:0008887">
    <property type="term" value="F:glycerate kinase activity"/>
    <property type="evidence" value="ECO:0007669"/>
    <property type="project" value="InterPro"/>
</dbReference>
<evidence type="ECO:0000313" key="5">
    <source>
        <dbReference type="Proteomes" id="UP000653565"/>
    </source>
</evidence>
<dbReference type="Gene3D" id="3.90.1510.10">
    <property type="entry name" value="Glycerate kinase, domain 2"/>
    <property type="match status" value="1"/>
</dbReference>
<dbReference type="Gene3D" id="3.40.50.10350">
    <property type="entry name" value="Glycerate kinase, domain 1"/>
    <property type="match status" value="1"/>
</dbReference>
<dbReference type="AlphaFoldDB" id="A0A8H4HHS5"/>
<comment type="similarity">
    <text evidence="1">Belongs to the glycerate kinase type-1 family.</text>
</comment>
<comment type="caution">
    <text evidence="4">The sequence shown here is derived from an EMBL/GenBank/DDBJ whole genome shotgun (WGS) entry which is preliminary data.</text>
</comment>
<dbReference type="Pfam" id="PF02595">
    <property type="entry name" value="Gly_kinase"/>
    <property type="match status" value="1"/>
</dbReference>
<accession>A0A8H4HHS5</accession>
<dbReference type="InterPro" id="IPR004381">
    <property type="entry name" value="Glycerate_kinase"/>
</dbReference>
<dbReference type="OrthoDB" id="10262596at2759"/>
<dbReference type="InterPro" id="IPR018197">
    <property type="entry name" value="Glycerate_kinase_RE-like"/>
</dbReference>
<dbReference type="InterPro" id="IPR018193">
    <property type="entry name" value="Glyc_kinase_flavodox-like_fold"/>
</dbReference>
<dbReference type="Proteomes" id="UP000653565">
    <property type="component" value="Unassembled WGS sequence"/>
</dbReference>
<keyword evidence="3" id="KW-0418">Kinase</keyword>
<reference evidence="4" key="2">
    <citation type="submission" date="2020-04" db="EMBL/GenBank/DDBJ databases">
        <authorList>
            <person name="Santos R.A.C."/>
            <person name="Steenwyk J.L."/>
            <person name="Rivero-Menendez O."/>
            <person name="Mead M.E."/>
            <person name="Silva L.P."/>
            <person name="Bastos R.W."/>
            <person name="Alastruey-Izquierdo A."/>
            <person name="Goldman G.H."/>
            <person name="Rokas A."/>
        </authorList>
    </citation>
    <scope>NUCLEOTIDE SEQUENCE</scope>
    <source>
        <strain evidence="4">CNM-CM6805</strain>
    </source>
</reference>
<proteinExistence type="inferred from homology"/>
<dbReference type="EMBL" id="JAAAPX010000007">
    <property type="protein sequence ID" value="KAF4244243.1"/>
    <property type="molecule type" value="Genomic_DNA"/>
</dbReference>
<evidence type="ECO:0000256" key="2">
    <source>
        <dbReference type="ARBA" id="ARBA00022679"/>
    </source>
</evidence>
<evidence type="ECO:0000256" key="1">
    <source>
        <dbReference type="ARBA" id="ARBA00006284"/>
    </source>
</evidence>
<protein>
    <recommendedName>
        <fullName evidence="6">Glycerate kinase</fullName>
    </recommendedName>
</protein>
<sequence>MRVLVCPSGFKGSIDSHAAANCIEEGILRAIPTAAIRKVPLADGGEGFALALVESAGGHIRSATVTGPTGKLISSYYGVFGNEQKTAVIEIAAAAGLSLVPPDCRNPCITTSFGVGQLIAAALDEDVRRIIIGCGDSGTSDGGAGMLQALGARLIDINGNELPQAGGGGSLLSLADIDFAGFEPRLKKTRIEVVCNWQNVLCGPYGVARVYAPQKGATRQQTEILATALDIYASVAERMIGRSVSNTPGSGASGGMGTGFLLIGAELRPRYEAVMQYFNIEGLFDDCDLVITAEGAIDYQTPRGKIPAEVATRARKHKKPVIVLAGSIGDNADANYDVGINAYTSILQRPSTLDEAMDEAERLLIEGAEGAMRMVMVGRTLNSSLAWKTR</sequence>